<feature type="region of interest" description="Disordered" evidence="1">
    <location>
        <begin position="248"/>
        <end position="319"/>
    </location>
</feature>
<protein>
    <submittedName>
        <fullName evidence="2">Uncharacterized protein</fullName>
    </submittedName>
</protein>
<feature type="compositionally biased region" description="Basic and acidic residues" evidence="1">
    <location>
        <begin position="292"/>
        <end position="312"/>
    </location>
</feature>
<reference evidence="2" key="1">
    <citation type="submission" date="2015-07" db="EMBL/GenBank/DDBJ databases">
        <title>Adaptation to a free-living lifestyle via gene acquisitions in the diplomonad Trepomonas sp. PC1.</title>
        <authorList>
            <person name="Xu F."/>
            <person name="Jerlstrom-Hultqvist J."/>
            <person name="Kolisko M."/>
            <person name="Simpson A.G.B."/>
            <person name="Roger A.J."/>
            <person name="Svard S.G."/>
            <person name="Andersson J.O."/>
        </authorList>
    </citation>
    <scope>NUCLEOTIDE SEQUENCE</scope>
    <source>
        <strain evidence="2">PC1</strain>
    </source>
</reference>
<gene>
    <name evidence="2" type="ORF">TPC1_31740</name>
</gene>
<sequence length="319" mass="37475">LLPNTIELAEQCIMLEQEIQDLQVYNLLPTFDLPPAEQQVQIIICIYKHIFNHFKEQNNSYECFKALFDQIQAITTYHQCEDQLAEIYRDIGMLMKSVNPLEAKEFFEAAIKLNFSDLDFFQQCVGQIQEFDIQDVSIHSQLDNETETKLQHKENHSFDIDNQPRQQLFETPQLIKIKRQQMELLQTPDLVQAQSEMQQLQAKRQIASVMTNQRQRECKTKSQFDRVQSSLWIQGFEDDELSMHSFGLQNNQSEERPATAKPRQLTEPTRSELSRLQQTIQKLNQLNTPDILKMDGNEPRKRQALETEKAEQNDPIFLQ</sequence>
<dbReference type="AlphaFoldDB" id="A0A146JYH1"/>
<accession>A0A146JYH1</accession>
<feature type="non-terminal residue" evidence="2">
    <location>
        <position position="319"/>
    </location>
</feature>
<organism evidence="2">
    <name type="scientific">Trepomonas sp. PC1</name>
    <dbReference type="NCBI Taxonomy" id="1076344"/>
    <lineage>
        <taxon>Eukaryota</taxon>
        <taxon>Metamonada</taxon>
        <taxon>Diplomonadida</taxon>
        <taxon>Hexamitidae</taxon>
        <taxon>Hexamitinae</taxon>
        <taxon>Trepomonas</taxon>
    </lineage>
</organism>
<evidence type="ECO:0000313" key="2">
    <source>
        <dbReference type="EMBL" id="JAP88765.1"/>
    </source>
</evidence>
<proteinExistence type="predicted"/>
<feature type="compositionally biased region" description="Polar residues" evidence="1">
    <location>
        <begin position="274"/>
        <end position="288"/>
    </location>
</feature>
<dbReference type="EMBL" id="GDID01007841">
    <property type="protein sequence ID" value="JAP88765.1"/>
    <property type="molecule type" value="Transcribed_RNA"/>
</dbReference>
<evidence type="ECO:0000256" key="1">
    <source>
        <dbReference type="SAM" id="MobiDB-lite"/>
    </source>
</evidence>
<name>A0A146JYH1_9EUKA</name>
<feature type="non-terminal residue" evidence="2">
    <location>
        <position position="1"/>
    </location>
</feature>